<feature type="transmembrane region" description="Helical" evidence="2">
    <location>
        <begin position="70"/>
        <end position="94"/>
    </location>
</feature>
<feature type="transmembrane region" description="Helical" evidence="2">
    <location>
        <begin position="151"/>
        <end position="173"/>
    </location>
</feature>
<evidence type="ECO:0000259" key="3">
    <source>
        <dbReference type="Pfam" id="PF12697"/>
    </source>
</evidence>
<dbReference type="GO" id="GO:0003824">
    <property type="term" value="F:catalytic activity"/>
    <property type="evidence" value="ECO:0007669"/>
    <property type="project" value="InterPro"/>
</dbReference>
<dbReference type="OrthoDB" id="19657at2759"/>
<evidence type="ECO:0000256" key="2">
    <source>
        <dbReference type="SAM" id="Phobius"/>
    </source>
</evidence>
<dbReference type="SUPFAM" id="SSF53474">
    <property type="entry name" value="alpha/beta-Hydrolases"/>
    <property type="match status" value="1"/>
</dbReference>
<keyword evidence="2" id="KW-1133">Transmembrane helix</keyword>
<comment type="caution">
    <text evidence="4">The sequence shown here is derived from an EMBL/GenBank/DDBJ whole genome shotgun (WGS) entry which is preliminary data.</text>
</comment>
<feature type="domain" description="AB hydrolase-1" evidence="3">
    <location>
        <begin position="372"/>
        <end position="632"/>
    </location>
</feature>
<feature type="transmembrane region" description="Helical" evidence="2">
    <location>
        <begin position="106"/>
        <end position="130"/>
    </location>
</feature>
<feature type="region of interest" description="Disordered" evidence="1">
    <location>
        <begin position="270"/>
        <end position="307"/>
    </location>
</feature>
<dbReference type="AlphaFoldDB" id="A0A8T0SLL1"/>
<name>A0A8T0SLL1_PANVG</name>
<dbReference type="PANTHER" id="PTHR43689">
    <property type="entry name" value="HYDROLASE"/>
    <property type="match status" value="1"/>
</dbReference>
<dbReference type="InterPro" id="IPR000073">
    <property type="entry name" value="AB_hydrolase_1"/>
</dbReference>
<evidence type="ECO:0000313" key="5">
    <source>
        <dbReference type="Proteomes" id="UP000823388"/>
    </source>
</evidence>
<protein>
    <recommendedName>
        <fullName evidence="3">AB hydrolase-1 domain-containing protein</fullName>
    </recommendedName>
</protein>
<keyword evidence="2" id="KW-0472">Membrane</keyword>
<organism evidence="4 5">
    <name type="scientific">Panicum virgatum</name>
    <name type="common">Blackwell switchgrass</name>
    <dbReference type="NCBI Taxonomy" id="38727"/>
    <lineage>
        <taxon>Eukaryota</taxon>
        <taxon>Viridiplantae</taxon>
        <taxon>Streptophyta</taxon>
        <taxon>Embryophyta</taxon>
        <taxon>Tracheophyta</taxon>
        <taxon>Spermatophyta</taxon>
        <taxon>Magnoliopsida</taxon>
        <taxon>Liliopsida</taxon>
        <taxon>Poales</taxon>
        <taxon>Poaceae</taxon>
        <taxon>PACMAD clade</taxon>
        <taxon>Panicoideae</taxon>
        <taxon>Panicodae</taxon>
        <taxon>Paniceae</taxon>
        <taxon>Panicinae</taxon>
        <taxon>Panicum</taxon>
        <taxon>Panicum sect. Hiantes</taxon>
    </lineage>
</organism>
<dbReference type="PRINTS" id="PR00412">
    <property type="entry name" value="EPOXHYDRLASE"/>
</dbReference>
<feature type="transmembrane region" description="Helical" evidence="2">
    <location>
        <begin position="20"/>
        <end position="49"/>
    </location>
</feature>
<dbReference type="PANTHER" id="PTHR43689:SF8">
    <property type="entry name" value="ALPHA_BETA-HYDROLASES SUPERFAMILY PROTEIN"/>
    <property type="match status" value="1"/>
</dbReference>
<dbReference type="InterPro" id="IPR029058">
    <property type="entry name" value="AB_hydrolase_fold"/>
</dbReference>
<feature type="compositionally biased region" description="Basic and acidic residues" evidence="1">
    <location>
        <begin position="275"/>
        <end position="284"/>
    </location>
</feature>
<reference evidence="4" key="1">
    <citation type="submission" date="2020-05" db="EMBL/GenBank/DDBJ databases">
        <title>WGS assembly of Panicum virgatum.</title>
        <authorList>
            <person name="Lovell J.T."/>
            <person name="Jenkins J."/>
            <person name="Shu S."/>
            <person name="Juenger T.E."/>
            <person name="Schmutz J."/>
        </authorList>
    </citation>
    <scope>NUCLEOTIDE SEQUENCE</scope>
    <source>
        <strain evidence="4">AP13</strain>
    </source>
</reference>
<keyword evidence="5" id="KW-1185">Reference proteome</keyword>
<dbReference type="Proteomes" id="UP000823388">
    <property type="component" value="Chromosome 5K"/>
</dbReference>
<sequence>MAAAGKGWAERVRRGVRTAWFMVAMVASLLVASAPALVASGDVAVALWIEVRLGCLRGHGLRGHLQQYRFRSSLADIPLVSVLRSLIITCVYLMSDTSGLSHGPYLGTTTFCSLASLLILLIKASVYSPGHDIGPELSPSLPDHKLNLKKLWGMPVLFLSSLVFALGHVIVAYRTSCRARRKLLIHRIDPESILAYKNGFSGCYKVPRSPTPYSSKLFSRSESETKRKTLVNDDRDLPISFLADSDSMFIACQGITVHYKISDPSTCISSSPDPFSERDTHHDVISSSISPRRQRHESPPSASSNTRRLLNRSFSHQYHHTSLYAPLLVEPVTSPTLSDEIPLMSLDDGGGDIYLNPVGFDLEGGEQGKFAVVLVHGFGGGIFSWRHVSNLLARQVGCNVLAFDRPGWGLTSRPRRKDWEDKKLPNPYELESQVDLLISFCSEMGLRSVVLVGHDDGGLLALKAAEKLRTYGDHIKVEVKGVVLVGVSLSREVIPAFARILLHTPLRKKHMVRPLLRTEITQVINRRAWYDATKLTTEVLNLYKAPLFVEGWDEALHEVGRLSFSTVLSSKRAADLLRSVEDLPVLVVTGSEDALVSVKSAQAMASKLVNSRIVTISGCGHLPHEECPKALLSALSPFISRLVPSEDSLQRL</sequence>
<accession>A0A8T0SLL1</accession>
<gene>
    <name evidence="4" type="ORF">PVAP13_5KG443100</name>
</gene>
<evidence type="ECO:0000313" key="4">
    <source>
        <dbReference type="EMBL" id="KAG2599451.1"/>
    </source>
</evidence>
<keyword evidence="2" id="KW-0812">Transmembrane</keyword>
<dbReference type="InterPro" id="IPR000639">
    <property type="entry name" value="Epox_hydrolase-like"/>
</dbReference>
<dbReference type="Gene3D" id="3.40.50.1820">
    <property type="entry name" value="alpha/beta hydrolase"/>
    <property type="match status" value="1"/>
</dbReference>
<evidence type="ECO:0000256" key="1">
    <source>
        <dbReference type="SAM" id="MobiDB-lite"/>
    </source>
</evidence>
<dbReference type="EMBL" id="CM029045">
    <property type="protein sequence ID" value="KAG2599451.1"/>
    <property type="molecule type" value="Genomic_DNA"/>
</dbReference>
<dbReference type="Pfam" id="PF12697">
    <property type="entry name" value="Abhydrolase_6"/>
    <property type="match status" value="1"/>
</dbReference>
<proteinExistence type="predicted"/>